<sequence length="140" mass="14935">MKEKIKVTAVVMFLGVIFSGILVAYKLVNTIIPSFDGGSASVFDYLLIVTVTVSMVLKLAVGSMGLRAVSKKTSPPDMQKLLKTSGKLAVVLVLIGVLNIIFNVVNGQVVFVIEVFDIATDILLGFVYILASASVRAGRE</sequence>
<evidence type="ECO:0008006" key="4">
    <source>
        <dbReference type="Google" id="ProtNLM"/>
    </source>
</evidence>
<organism evidence="2 3">
    <name type="scientific">Ruminococcus bromii</name>
    <dbReference type="NCBI Taxonomy" id="40518"/>
    <lineage>
        <taxon>Bacteria</taxon>
        <taxon>Bacillati</taxon>
        <taxon>Bacillota</taxon>
        <taxon>Clostridia</taxon>
        <taxon>Eubacteriales</taxon>
        <taxon>Oscillospiraceae</taxon>
        <taxon>Ruminococcus</taxon>
    </lineage>
</organism>
<dbReference type="GeneID" id="93768739"/>
<reference evidence="2" key="1">
    <citation type="journal article" date="2018" name="Environ. Microbiol.">
        <title>Sporulation capability and amylosome conservation among diverse human colonic and rumen isolates of the keystone starch-degrader Ruminococcus bromii.</title>
        <authorList>
            <person name="Mukhopadhya I."/>
            <person name="Morais S."/>
            <person name="Laverde-Gomez J."/>
            <person name="Sheridan P.O."/>
            <person name="Walker A.W."/>
            <person name="Kelly W."/>
            <person name="Klieve A.V."/>
            <person name="Ouwerkerk D."/>
            <person name="Duncan S.H."/>
            <person name="Louis P."/>
            <person name="Koropatkin N."/>
            <person name="Cockburn D."/>
            <person name="Kibler R."/>
            <person name="Cooper P.J."/>
            <person name="Sandoval C."/>
            <person name="Crost E."/>
            <person name="Juge N."/>
            <person name="Bayer E.A."/>
            <person name="Flint H.J."/>
        </authorList>
    </citation>
    <scope>NUCLEOTIDE SEQUENCE [LARGE SCALE GENOMIC DNA]</scope>
    <source>
        <strain evidence="2">ATCC 27255</strain>
    </source>
</reference>
<comment type="caution">
    <text evidence="2">The sequence shown here is derived from an EMBL/GenBank/DDBJ whole genome shotgun (WGS) entry which is preliminary data.</text>
</comment>
<keyword evidence="1" id="KW-0472">Membrane</keyword>
<gene>
    <name evidence="2" type="ORF">RBATCC27255_00746</name>
</gene>
<dbReference type="AlphaFoldDB" id="A0A2N0UXV7"/>
<feature type="transmembrane region" description="Helical" evidence="1">
    <location>
        <begin position="87"/>
        <end position="105"/>
    </location>
</feature>
<keyword evidence="1" id="KW-1133">Transmembrane helix</keyword>
<accession>A0A2N0UXV7</accession>
<feature type="transmembrane region" description="Helical" evidence="1">
    <location>
        <begin position="45"/>
        <end position="66"/>
    </location>
</feature>
<proteinExistence type="predicted"/>
<feature type="transmembrane region" description="Helical" evidence="1">
    <location>
        <begin position="7"/>
        <end position="25"/>
    </location>
</feature>
<evidence type="ECO:0000313" key="3">
    <source>
        <dbReference type="Proteomes" id="UP000233425"/>
    </source>
</evidence>
<feature type="transmembrane region" description="Helical" evidence="1">
    <location>
        <begin position="111"/>
        <end position="131"/>
    </location>
</feature>
<dbReference type="EMBL" id="NNSR01000038">
    <property type="protein sequence ID" value="PKD31831.1"/>
    <property type="molecule type" value="Genomic_DNA"/>
</dbReference>
<name>A0A2N0UXV7_9FIRM</name>
<dbReference type="Proteomes" id="UP000233425">
    <property type="component" value="Unassembled WGS sequence"/>
</dbReference>
<keyword evidence="1" id="KW-0812">Transmembrane</keyword>
<evidence type="ECO:0000313" key="2">
    <source>
        <dbReference type="EMBL" id="PKD31831.1"/>
    </source>
</evidence>
<evidence type="ECO:0000256" key="1">
    <source>
        <dbReference type="SAM" id="Phobius"/>
    </source>
</evidence>
<keyword evidence="3" id="KW-1185">Reference proteome</keyword>
<protein>
    <recommendedName>
        <fullName evidence="4">DUF2975 domain-containing protein</fullName>
    </recommendedName>
</protein>
<dbReference type="RefSeq" id="WP_101028812.1">
    <property type="nucleotide sequence ID" value="NZ_CABMMZ010000038.1"/>
</dbReference>